<name>A0A931IBR0_9NOCA</name>
<comment type="caution">
    <text evidence="5">The sequence shown here is derived from an EMBL/GenBank/DDBJ whole genome shotgun (WGS) entry which is preliminary data.</text>
</comment>
<accession>A0A931IBR0</accession>
<keyword evidence="3" id="KW-0963">Cytoplasm</keyword>
<keyword evidence="6" id="KW-1185">Reference proteome</keyword>
<evidence type="ECO:0000313" key="5">
    <source>
        <dbReference type="EMBL" id="MBH0777583.1"/>
    </source>
</evidence>
<keyword evidence="4" id="KW-0143">Chaperone</keyword>
<comment type="subcellular location">
    <subcellularLocation>
        <location evidence="1">Cytoplasm</location>
    </subcellularLocation>
</comment>
<dbReference type="AlphaFoldDB" id="A0A931IBR0"/>
<proteinExistence type="inferred from homology"/>
<evidence type="ECO:0000313" key="6">
    <source>
        <dbReference type="Proteomes" id="UP000655751"/>
    </source>
</evidence>
<protein>
    <submittedName>
        <fullName evidence="5">ESX secretion-associated protein EspG</fullName>
    </submittedName>
</protein>
<dbReference type="Proteomes" id="UP000655751">
    <property type="component" value="Unassembled WGS sequence"/>
</dbReference>
<dbReference type="EMBL" id="JADMLG010000005">
    <property type="protein sequence ID" value="MBH0777583.1"/>
    <property type="molecule type" value="Genomic_DNA"/>
</dbReference>
<evidence type="ECO:0000256" key="1">
    <source>
        <dbReference type="ARBA" id="ARBA00004496"/>
    </source>
</evidence>
<sequence>MTTITNDGLLAVSERLGVQTLPVALAVAPRQDSYDEWMVAQRRVTAELTRSGVIDAHGEVEPDLADALHILAQPDRELAARVYGTTSGVRRICLARRGGAHALAVRTEDGFDVQPVWADGGGQPLVRALLAILGPGRPAEVVAFSALSSELSERLAAALDSADYADAVYALGVADRDATAYGMAFAACHTYAEIVAEVHEDGTTTRSPGAVAVYDTGRGRIVAAPGIAPDQQVWSTVTPGTDHRIAQAVSALIETLPVGRWLL</sequence>
<comment type="similarity">
    <text evidence="2">Belongs to the EspG family.</text>
</comment>
<dbReference type="InterPro" id="IPR025734">
    <property type="entry name" value="EspG"/>
</dbReference>
<evidence type="ECO:0000256" key="3">
    <source>
        <dbReference type="ARBA" id="ARBA00022490"/>
    </source>
</evidence>
<dbReference type="Pfam" id="PF14011">
    <property type="entry name" value="ESX-1_EspG"/>
    <property type="match status" value="1"/>
</dbReference>
<evidence type="ECO:0000256" key="4">
    <source>
        <dbReference type="ARBA" id="ARBA00023186"/>
    </source>
</evidence>
<organism evidence="5 6">
    <name type="scientific">Nocardia bovistercoris</name>
    <dbReference type="NCBI Taxonomy" id="2785916"/>
    <lineage>
        <taxon>Bacteria</taxon>
        <taxon>Bacillati</taxon>
        <taxon>Actinomycetota</taxon>
        <taxon>Actinomycetes</taxon>
        <taxon>Mycobacteriales</taxon>
        <taxon>Nocardiaceae</taxon>
        <taxon>Nocardia</taxon>
    </lineage>
</organism>
<dbReference type="RefSeq" id="WP_196149910.1">
    <property type="nucleotide sequence ID" value="NZ_JADMLG010000005.1"/>
</dbReference>
<reference evidence="5" key="1">
    <citation type="submission" date="2020-11" db="EMBL/GenBank/DDBJ databases">
        <title>Nocardia NEAU-351.nov., a novel actinomycete isolated from the cow dung.</title>
        <authorList>
            <person name="Zhang X."/>
        </authorList>
    </citation>
    <scope>NUCLEOTIDE SEQUENCE</scope>
    <source>
        <strain evidence="5">NEAU-351</strain>
    </source>
</reference>
<evidence type="ECO:0000256" key="2">
    <source>
        <dbReference type="ARBA" id="ARBA00006411"/>
    </source>
</evidence>
<gene>
    <name evidence="5" type="ORF">IT779_14995</name>
</gene>